<organism evidence="1 2">
    <name type="scientific">Steinernema glaseri</name>
    <dbReference type="NCBI Taxonomy" id="37863"/>
    <lineage>
        <taxon>Eukaryota</taxon>
        <taxon>Metazoa</taxon>
        <taxon>Ecdysozoa</taxon>
        <taxon>Nematoda</taxon>
        <taxon>Chromadorea</taxon>
        <taxon>Rhabditida</taxon>
        <taxon>Tylenchina</taxon>
        <taxon>Panagrolaimomorpha</taxon>
        <taxon>Strongyloidoidea</taxon>
        <taxon>Steinernematidae</taxon>
        <taxon>Steinernema</taxon>
    </lineage>
</organism>
<sequence length="154" mass="17008">MISCHNRLYNKKRTDLISALSKDRTINSRTTGSPCRSVLCSEFDDYRSLTPLDDDLYPSGKGNHVTTGRLCPTASPYLLCKSQPKSEITSNGGVADLWKVVRERVTLLSTTLMHLIRGSVAKVSENPRRGGSKAVSEDGKVTYPISESFVRMVI</sequence>
<evidence type="ECO:0000313" key="1">
    <source>
        <dbReference type="Proteomes" id="UP000095287"/>
    </source>
</evidence>
<dbReference type="AlphaFoldDB" id="A0A1I7ZYA8"/>
<dbReference type="Proteomes" id="UP000095287">
    <property type="component" value="Unplaced"/>
</dbReference>
<dbReference type="WBParaSite" id="L893_g3080.t1">
    <property type="protein sequence ID" value="L893_g3080.t1"/>
    <property type="gene ID" value="L893_g3080"/>
</dbReference>
<proteinExistence type="predicted"/>
<accession>A0A1I7ZYA8</accession>
<protein>
    <submittedName>
        <fullName evidence="2">Uncharacterized protein</fullName>
    </submittedName>
</protein>
<reference evidence="2" key="1">
    <citation type="submission" date="2016-11" db="UniProtKB">
        <authorList>
            <consortium name="WormBaseParasite"/>
        </authorList>
    </citation>
    <scope>IDENTIFICATION</scope>
</reference>
<name>A0A1I7ZYA8_9BILA</name>
<keyword evidence="1" id="KW-1185">Reference proteome</keyword>
<evidence type="ECO:0000313" key="2">
    <source>
        <dbReference type="WBParaSite" id="L893_g3080.t1"/>
    </source>
</evidence>